<keyword evidence="3" id="KW-1185">Reference proteome</keyword>
<feature type="region of interest" description="Disordered" evidence="1">
    <location>
        <begin position="63"/>
        <end position="90"/>
    </location>
</feature>
<feature type="compositionally biased region" description="Low complexity" evidence="1">
    <location>
        <begin position="543"/>
        <end position="555"/>
    </location>
</feature>
<proteinExistence type="predicted"/>
<feature type="compositionally biased region" description="Basic and acidic residues" evidence="1">
    <location>
        <begin position="221"/>
        <end position="239"/>
    </location>
</feature>
<protein>
    <submittedName>
        <fullName evidence="2">Uncharacterized protein</fullName>
    </submittedName>
</protein>
<feature type="compositionally biased region" description="Basic and acidic residues" evidence="1">
    <location>
        <begin position="533"/>
        <end position="542"/>
    </location>
</feature>
<accession>A0A6G1ISJ2</accession>
<gene>
    <name evidence="2" type="ORF">K458DRAFT_85856</name>
</gene>
<feature type="compositionally biased region" description="Acidic residues" evidence="1">
    <location>
        <begin position="469"/>
        <end position="480"/>
    </location>
</feature>
<feature type="region of interest" description="Disordered" evidence="1">
    <location>
        <begin position="195"/>
        <end position="241"/>
    </location>
</feature>
<name>A0A6G1ISJ2_9PLEO</name>
<feature type="region of interest" description="Disordered" evidence="1">
    <location>
        <begin position="141"/>
        <end position="173"/>
    </location>
</feature>
<evidence type="ECO:0000256" key="1">
    <source>
        <dbReference type="SAM" id="MobiDB-lite"/>
    </source>
</evidence>
<sequence length="658" mass="72870">MPNFHFAEIDDDEPHARTPLTGAEHQHTAYIVSAPASLASGRLVGQMAETDVYLPLRRFGKTVQQSGARKDHDGDDEGRGGGDERGRLGLLSNRGLDTTFHDESHQSYALDKSSASQDDSAKCLSQHFYISELLLPLHQAQPPAPNIEASPEDTSTQREPEENQPIRDSEKCIQHRIGRSRLWRKSDWKARLARLKDSAEKTGPSNPQVEDSDTTTQQEQNRGEEGLEFPIKHNDKQNPARESNTWVGKLCPMLPHSAYNPYPQIHSLSSAAEIDLYPTLSRATGRKFLSQIQHENDPTEGHGPTQTQLEHVDRKLHLHAYKRINENYRERLGEYDLVTDWWVTGLMRRGDWEWESVGRLDGSEAEMEGEGECLGVSTSGSPKLGGAAVILLCESPSPNTNAAASGPVVFEPGHTPPRDSTSEHAPSSYEPFLEANPYATVNSEPWSRDIERAGDYMVETYRSAPPAFDGEEEGGYDSESWETISSVSHPEPEFEDESGQLSPDRNESIDPPEDNLSWNSSNSIRPESSISQERGDDFREPEPTTTYTPTPPAIFTYTAPFPPPKFALRRSPPVAPYLDLLAQITGEVSVSRGAPRVPVRRRDMRTLLNGSARILPRKKQGLDAVIGVEEVVGTRQGMGKTYAGLQAEIGGRVLGMGL</sequence>
<feature type="region of interest" description="Disordered" evidence="1">
    <location>
        <begin position="465"/>
        <end position="555"/>
    </location>
</feature>
<dbReference type="AlphaFoldDB" id="A0A6G1ISJ2"/>
<evidence type="ECO:0000313" key="3">
    <source>
        <dbReference type="Proteomes" id="UP000799291"/>
    </source>
</evidence>
<dbReference type="Proteomes" id="UP000799291">
    <property type="component" value="Unassembled WGS sequence"/>
</dbReference>
<feature type="compositionally biased region" description="Polar residues" evidence="1">
    <location>
        <begin position="203"/>
        <end position="220"/>
    </location>
</feature>
<feature type="compositionally biased region" description="Basic and acidic residues" evidence="1">
    <location>
        <begin position="155"/>
        <end position="173"/>
    </location>
</feature>
<reference evidence="2" key="1">
    <citation type="journal article" date="2020" name="Stud. Mycol.">
        <title>101 Dothideomycetes genomes: a test case for predicting lifestyles and emergence of pathogens.</title>
        <authorList>
            <person name="Haridas S."/>
            <person name="Albert R."/>
            <person name="Binder M."/>
            <person name="Bloem J."/>
            <person name="Labutti K."/>
            <person name="Salamov A."/>
            <person name="Andreopoulos B."/>
            <person name="Baker S."/>
            <person name="Barry K."/>
            <person name="Bills G."/>
            <person name="Bluhm B."/>
            <person name="Cannon C."/>
            <person name="Castanera R."/>
            <person name="Culley D."/>
            <person name="Daum C."/>
            <person name="Ezra D."/>
            <person name="Gonzalez J."/>
            <person name="Henrissat B."/>
            <person name="Kuo A."/>
            <person name="Liang C."/>
            <person name="Lipzen A."/>
            <person name="Lutzoni F."/>
            <person name="Magnuson J."/>
            <person name="Mondo S."/>
            <person name="Nolan M."/>
            <person name="Ohm R."/>
            <person name="Pangilinan J."/>
            <person name="Park H.-J."/>
            <person name="Ramirez L."/>
            <person name="Alfaro M."/>
            <person name="Sun H."/>
            <person name="Tritt A."/>
            <person name="Yoshinaga Y."/>
            <person name="Zwiers L.-H."/>
            <person name="Turgeon B."/>
            <person name="Goodwin S."/>
            <person name="Spatafora J."/>
            <person name="Crous P."/>
            <person name="Grigoriev I."/>
        </authorList>
    </citation>
    <scope>NUCLEOTIDE SEQUENCE</scope>
    <source>
        <strain evidence="2">CBS 122367</strain>
    </source>
</reference>
<dbReference type="EMBL" id="MU005593">
    <property type="protein sequence ID" value="KAF2681068.1"/>
    <property type="molecule type" value="Genomic_DNA"/>
</dbReference>
<feature type="compositionally biased region" description="Low complexity" evidence="1">
    <location>
        <begin position="517"/>
        <end position="531"/>
    </location>
</feature>
<organism evidence="2 3">
    <name type="scientific">Lentithecium fluviatile CBS 122367</name>
    <dbReference type="NCBI Taxonomy" id="1168545"/>
    <lineage>
        <taxon>Eukaryota</taxon>
        <taxon>Fungi</taxon>
        <taxon>Dikarya</taxon>
        <taxon>Ascomycota</taxon>
        <taxon>Pezizomycotina</taxon>
        <taxon>Dothideomycetes</taxon>
        <taxon>Pleosporomycetidae</taxon>
        <taxon>Pleosporales</taxon>
        <taxon>Massarineae</taxon>
        <taxon>Lentitheciaceae</taxon>
        <taxon>Lentithecium</taxon>
    </lineage>
</organism>
<feature type="compositionally biased region" description="Basic and acidic residues" evidence="1">
    <location>
        <begin position="68"/>
        <end position="87"/>
    </location>
</feature>
<evidence type="ECO:0000313" key="2">
    <source>
        <dbReference type="EMBL" id="KAF2681068.1"/>
    </source>
</evidence>